<dbReference type="EMBL" id="JAAGMD010000229">
    <property type="protein sequence ID" value="NEA86014.1"/>
    <property type="molecule type" value="Genomic_DNA"/>
</dbReference>
<name>A0A6G3QS16_9ACTN</name>
<accession>A0A6G3QS16</accession>
<feature type="non-terminal residue" evidence="2">
    <location>
        <position position="1"/>
    </location>
</feature>
<comment type="caution">
    <text evidence="2">The sequence shown here is derived from an EMBL/GenBank/DDBJ whole genome shotgun (WGS) entry which is preliminary data.</text>
</comment>
<feature type="transmembrane region" description="Helical" evidence="1">
    <location>
        <begin position="12"/>
        <end position="35"/>
    </location>
</feature>
<evidence type="ECO:0000313" key="2">
    <source>
        <dbReference type="EMBL" id="NEA86014.1"/>
    </source>
</evidence>
<feature type="transmembrane region" description="Helical" evidence="1">
    <location>
        <begin position="42"/>
        <end position="61"/>
    </location>
</feature>
<feature type="transmembrane region" description="Helical" evidence="1">
    <location>
        <begin position="67"/>
        <end position="83"/>
    </location>
</feature>
<dbReference type="AlphaFoldDB" id="A0A6G3QS16"/>
<proteinExistence type="predicted"/>
<keyword evidence="1" id="KW-0472">Membrane</keyword>
<evidence type="ECO:0000256" key="1">
    <source>
        <dbReference type="SAM" id="Phobius"/>
    </source>
</evidence>
<feature type="non-terminal residue" evidence="2">
    <location>
        <position position="96"/>
    </location>
</feature>
<organism evidence="2">
    <name type="scientific">Streptomyces sp. SID14436</name>
    <dbReference type="NCBI Taxonomy" id="2706070"/>
    <lineage>
        <taxon>Bacteria</taxon>
        <taxon>Bacillati</taxon>
        <taxon>Actinomycetota</taxon>
        <taxon>Actinomycetes</taxon>
        <taxon>Kitasatosporales</taxon>
        <taxon>Streptomycetaceae</taxon>
        <taxon>Streptomyces</taxon>
    </lineage>
</organism>
<keyword evidence="1" id="KW-1133">Transmembrane helix</keyword>
<reference evidence="2" key="1">
    <citation type="submission" date="2020-01" db="EMBL/GenBank/DDBJ databases">
        <title>Insect and environment-associated Actinomycetes.</title>
        <authorList>
            <person name="Currrie C."/>
            <person name="Chevrette M."/>
            <person name="Carlson C."/>
            <person name="Stubbendieck R."/>
            <person name="Wendt-Pienkowski E."/>
        </authorList>
    </citation>
    <scope>NUCLEOTIDE SEQUENCE</scope>
    <source>
        <strain evidence="2">SID14436</strain>
    </source>
</reference>
<gene>
    <name evidence="2" type="ORF">G3I53_08140</name>
</gene>
<sequence length="96" mass="9654">ASALIIPAAWHLPYTVGLVAQGTTAAAVLAAAVYVRRPHLTLTAVPLSLLTAGSLVLLSLASRPATLTVLAVLTAVFAVAAGHRRLTAQARPAAPA</sequence>
<protein>
    <submittedName>
        <fullName evidence="2">Uncharacterized protein</fullName>
    </submittedName>
</protein>
<keyword evidence="1" id="KW-0812">Transmembrane</keyword>